<dbReference type="GeneID" id="860771"/>
<keyword evidence="1" id="KW-0150">Chloroplast</keyword>
<name>Q8M9X1_CHAGL</name>
<evidence type="ECO:0000313" key="1">
    <source>
        <dbReference type="EMBL" id="AAM96589.1"/>
    </source>
</evidence>
<protein>
    <submittedName>
        <fullName evidence="1">Uncharacterized protein orf231</fullName>
    </submittedName>
</protein>
<sequence>MKLNFSFAKFYLAIVVFFKIEKLEYISFYPLLTELSEQKGYNKLACVYKFYSKKSILVIYQFIYSDKFLNSYYKKFYLNKSKVAIKFQKFFSFFHNLSLNLSKSSNWKFFNKKIFKKIPVESFLLYFTLDLFSKLYFFYVVDSSISNIEVKIHLQRKLNCFNSYTQTLILAILVKHWKAKVWYPWIAKLAYNLQKKKLSKTIIYMSLLENQAKNLLEIELNSILYSQNLNK</sequence>
<keyword evidence="1" id="KW-0934">Plastid</keyword>
<gene>
    <name evidence="1" type="primary">orf231</name>
</gene>
<accession>Q8M9X1</accession>
<dbReference type="AlphaFoldDB" id="Q8M9X1"/>
<reference evidence="1" key="1">
    <citation type="journal article" date="2002" name="Proc. Natl. Acad. Sci. U.S.A.">
        <title>The chloroplast and mitochondrial genome sequences of the charophyte Chaetosphaeridium globosum: insights into the timing of the events that restructured organelle DNAs within the green algal lineage that led to land plants.</title>
        <authorList>
            <person name="Turmel M."/>
            <person name="Otis C."/>
            <person name="Lemieux C."/>
        </authorList>
    </citation>
    <scope>NUCLEOTIDE SEQUENCE</scope>
</reference>
<proteinExistence type="predicted"/>
<dbReference type="RefSeq" id="NP_683817.1">
    <property type="nucleotide sequence ID" value="NC_004115.1"/>
</dbReference>
<geneLocation type="chloroplast" evidence="1"/>
<dbReference type="EMBL" id="AF494278">
    <property type="protein sequence ID" value="AAM96589.1"/>
    <property type="molecule type" value="Genomic_DNA"/>
</dbReference>
<organism evidence="1">
    <name type="scientific">Chaetosphaeridium globosum</name>
    <name type="common">Charophycean green alga</name>
    <name type="synonym">Herposteiron globosum</name>
    <dbReference type="NCBI Taxonomy" id="96477"/>
    <lineage>
        <taxon>Eukaryota</taxon>
        <taxon>Viridiplantae</taxon>
        <taxon>Streptophyta</taxon>
        <taxon>Coleochaetophyceae</taxon>
        <taxon>Coleochaetales</taxon>
        <taxon>Chaetosphaeridiaceae</taxon>
        <taxon>Chaetosphaeridium</taxon>
    </lineage>
</organism>